<accession>A0AAU7NWX4</accession>
<evidence type="ECO:0000256" key="3">
    <source>
        <dbReference type="ARBA" id="ARBA00022475"/>
    </source>
</evidence>
<dbReference type="Gene3D" id="1.20.5.3310">
    <property type="match status" value="1"/>
</dbReference>
<keyword evidence="12" id="KW-1185">Reference proteome</keyword>
<evidence type="ECO:0000256" key="9">
    <source>
        <dbReference type="HAMAP-Rule" id="MF_00237"/>
    </source>
</evidence>
<dbReference type="NCBIfam" id="TIGR01410">
    <property type="entry name" value="tatB"/>
    <property type="match status" value="1"/>
</dbReference>
<dbReference type="GO" id="GO:0033281">
    <property type="term" value="C:TAT protein transport complex"/>
    <property type="evidence" value="ECO:0007669"/>
    <property type="project" value="UniProtKB-UniRule"/>
</dbReference>
<dbReference type="GO" id="GO:0008320">
    <property type="term" value="F:protein transmembrane transporter activity"/>
    <property type="evidence" value="ECO:0007669"/>
    <property type="project" value="UniProtKB-UniRule"/>
</dbReference>
<evidence type="ECO:0000313" key="12">
    <source>
        <dbReference type="Proteomes" id="UP001225378"/>
    </source>
</evidence>
<keyword evidence="3 9" id="KW-1003">Cell membrane</keyword>
<evidence type="ECO:0000256" key="6">
    <source>
        <dbReference type="ARBA" id="ARBA00022989"/>
    </source>
</evidence>
<protein>
    <recommendedName>
        <fullName evidence="9">Sec-independent protein translocase protein TatB</fullName>
    </recommendedName>
</protein>
<dbReference type="PANTHER" id="PTHR33162:SF1">
    <property type="entry name" value="SEC-INDEPENDENT PROTEIN TRANSLOCASE PROTEIN TATA, CHLOROPLASTIC"/>
    <property type="match status" value="1"/>
</dbReference>
<evidence type="ECO:0000256" key="7">
    <source>
        <dbReference type="ARBA" id="ARBA00023010"/>
    </source>
</evidence>
<dbReference type="GO" id="GO:0043953">
    <property type="term" value="P:protein transport by the Tat complex"/>
    <property type="evidence" value="ECO:0007669"/>
    <property type="project" value="UniProtKB-UniRule"/>
</dbReference>
<dbReference type="InterPro" id="IPR018448">
    <property type="entry name" value="TatB"/>
</dbReference>
<evidence type="ECO:0000256" key="8">
    <source>
        <dbReference type="ARBA" id="ARBA00023136"/>
    </source>
</evidence>
<evidence type="ECO:0000256" key="4">
    <source>
        <dbReference type="ARBA" id="ARBA00022692"/>
    </source>
</evidence>
<dbReference type="AlphaFoldDB" id="A0AAU7NWX4"/>
<name>A0AAU7NWX4_9GAMM</name>
<feature type="transmembrane region" description="Helical" evidence="10">
    <location>
        <begin position="6"/>
        <end position="22"/>
    </location>
</feature>
<evidence type="ECO:0000256" key="10">
    <source>
        <dbReference type="SAM" id="Phobius"/>
    </source>
</evidence>
<comment type="similarity">
    <text evidence="9">Belongs to the TatB family.</text>
</comment>
<keyword evidence="4 9" id="KW-0812">Transmembrane</keyword>
<gene>
    <name evidence="9 11" type="primary">tatB</name>
    <name evidence="11" type="ORF">Q9L42_004830</name>
</gene>
<dbReference type="Proteomes" id="UP001225378">
    <property type="component" value="Chromosome"/>
</dbReference>
<evidence type="ECO:0000313" key="11">
    <source>
        <dbReference type="EMBL" id="XBS21453.1"/>
    </source>
</evidence>
<organism evidence="11 12">
    <name type="scientific">Methylomarinum roseum</name>
    <dbReference type="NCBI Taxonomy" id="3067653"/>
    <lineage>
        <taxon>Bacteria</taxon>
        <taxon>Pseudomonadati</taxon>
        <taxon>Pseudomonadota</taxon>
        <taxon>Gammaproteobacteria</taxon>
        <taxon>Methylococcales</taxon>
        <taxon>Methylococcaceae</taxon>
        <taxon>Methylomarinum</taxon>
    </lineage>
</organism>
<comment type="subunit">
    <text evidence="9">The Tat system comprises two distinct complexes: a TatABC complex, containing multiple copies of TatA, TatB and TatC subunits, and a separate TatA complex, containing only TatA subunits. Substrates initially bind to the TatABC complex, which probably triggers association of the separate TatA complex to form the active translocon.</text>
</comment>
<keyword evidence="7 9" id="KW-0811">Translocation</keyword>
<proteinExistence type="inferred from homology"/>
<dbReference type="RefSeq" id="WP_305909557.1">
    <property type="nucleotide sequence ID" value="NZ_CP157743.1"/>
</dbReference>
<dbReference type="PANTHER" id="PTHR33162">
    <property type="entry name" value="SEC-INDEPENDENT PROTEIN TRANSLOCASE PROTEIN TATA, CHLOROPLASTIC"/>
    <property type="match status" value="1"/>
</dbReference>
<dbReference type="Pfam" id="PF02416">
    <property type="entry name" value="TatA_B_E"/>
    <property type="match status" value="1"/>
</dbReference>
<dbReference type="KEGG" id="mech:Q9L42_004830"/>
<keyword evidence="2 9" id="KW-0813">Transport</keyword>
<comment type="function">
    <text evidence="9">Part of the twin-arginine translocation (Tat) system that transports large folded proteins containing a characteristic twin-arginine motif in their signal peptide across membranes. Together with TatC, TatB is part of a receptor directly interacting with Tat signal peptides. TatB may form an oligomeric binding site that transiently accommodates folded Tat precursor proteins before their translocation.</text>
</comment>
<dbReference type="InterPro" id="IPR003369">
    <property type="entry name" value="TatA/B/E"/>
</dbReference>
<dbReference type="PRINTS" id="PR01506">
    <property type="entry name" value="TATBPROTEIN"/>
</dbReference>
<sequence>MFDIGFWELCLVGLISLLVIGPERLPKAARIAGFWVGKTRNMVASVKAEIKEELQAEEMRQMLRQHNPMDEVHEVLEDGKDALKEVDSAVNSVVEADKKDKPND</sequence>
<dbReference type="HAMAP" id="MF_00237">
    <property type="entry name" value="TatB"/>
    <property type="match status" value="1"/>
</dbReference>
<keyword evidence="6 9" id="KW-1133">Transmembrane helix</keyword>
<keyword evidence="5 9" id="KW-0653">Protein transport</keyword>
<dbReference type="EMBL" id="CP157743">
    <property type="protein sequence ID" value="XBS21453.1"/>
    <property type="molecule type" value="Genomic_DNA"/>
</dbReference>
<evidence type="ECO:0000256" key="5">
    <source>
        <dbReference type="ARBA" id="ARBA00022927"/>
    </source>
</evidence>
<comment type="subcellular location">
    <subcellularLocation>
        <location evidence="9">Cell membrane</location>
        <topology evidence="9">Single-pass membrane protein</topology>
    </subcellularLocation>
    <subcellularLocation>
        <location evidence="1">Membrane</location>
        <topology evidence="1">Single-pass membrane protein</topology>
    </subcellularLocation>
</comment>
<reference evidence="11 12" key="1">
    <citation type="journal article" date="2024" name="Microbiology">
        <title>Methylomarinum rosea sp. nov., a novel halophilic methanotrophic bacterium from the hypersaline Lake Elton.</title>
        <authorList>
            <person name="Suleimanov R.Z."/>
            <person name="Oshkin I.Y."/>
            <person name="Danilova O.V."/>
            <person name="Suzina N.E."/>
            <person name="Dedysh S.N."/>
        </authorList>
    </citation>
    <scope>NUCLEOTIDE SEQUENCE [LARGE SCALE GENOMIC DNA]</scope>
    <source>
        <strain evidence="11 12">Ch1-1</strain>
    </source>
</reference>
<evidence type="ECO:0000256" key="1">
    <source>
        <dbReference type="ARBA" id="ARBA00004167"/>
    </source>
</evidence>
<evidence type="ECO:0000256" key="2">
    <source>
        <dbReference type="ARBA" id="ARBA00022448"/>
    </source>
</evidence>
<keyword evidence="8 9" id="KW-0472">Membrane</keyword>